<accession>A0A1I3QF71</accession>
<reference evidence="2" key="1">
    <citation type="submission" date="2016-10" db="EMBL/GenBank/DDBJ databases">
        <authorList>
            <person name="Varghese N."/>
            <person name="Submissions S."/>
        </authorList>
    </citation>
    <scope>NUCLEOTIDE SEQUENCE [LARGE SCALE GENOMIC DNA]</scope>
    <source>
        <strain evidence="2">DSM 28881</strain>
    </source>
</reference>
<dbReference type="STRING" id="1144750.SAMN05443431_10693"/>
<protein>
    <submittedName>
        <fullName evidence="1">Uncharacterized protein</fullName>
    </submittedName>
</protein>
<organism evidence="1 2">
    <name type="scientific">Olleya namhaensis</name>
    <dbReference type="NCBI Taxonomy" id="1144750"/>
    <lineage>
        <taxon>Bacteria</taxon>
        <taxon>Pseudomonadati</taxon>
        <taxon>Bacteroidota</taxon>
        <taxon>Flavobacteriia</taxon>
        <taxon>Flavobacteriales</taxon>
        <taxon>Flavobacteriaceae</taxon>
    </lineage>
</organism>
<name>A0A1I3QF71_9FLAO</name>
<dbReference type="AlphaFoldDB" id="A0A1I3QF71"/>
<dbReference type="Proteomes" id="UP000199559">
    <property type="component" value="Unassembled WGS sequence"/>
</dbReference>
<keyword evidence="2" id="KW-1185">Reference proteome</keyword>
<gene>
    <name evidence="1" type="ORF">SAMN05443431_10693</name>
</gene>
<evidence type="ECO:0000313" key="2">
    <source>
        <dbReference type="Proteomes" id="UP000199559"/>
    </source>
</evidence>
<proteinExistence type="predicted"/>
<evidence type="ECO:0000313" key="1">
    <source>
        <dbReference type="EMBL" id="SFJ32007.1"/>
    </source>
</evidence>
<dbReference type="EMBL" id="FORM01000006">
    <property type="protein sequence ID" value="SFJ32007.1"/>
    <property type="molecule type" value="Genomic_DNA"/>
</dbReference>
<sequence length="205" mass="23159">MVDSKTSKKTLGFQEKQNSVVQDLQGFIPEGYAIIRSGGKFNKVKADLNTDGIYDYVVLLSNGMESKDYADATRVTLAIFEGQTDGTFKLKNQTGNLTYAFIYTAVEQRLKVINNTVIILRHQSMRHDYELKFKYEADYDDYMLIGSDYNNYGNAMHIGAGNVSTNFVFGVRNETIDYIKTTYLNTVLQPISVVNADNVYDLISD</sequence>